<sequence length="327" mass="35570">MSEPTVPSLRLSSWSTTQNSINDAADHWQHISQQAYVDVSTAPLNSDFDGEVTLGRFPSFALSIKRAGGEDVWRSRSHIAQGDERDEYLYTVFQVSGTCVLEQFDRTAVVPPGSAVIYDSSAPFVMHNAGPYEQVIVELPADEAFARAGISRGNDLLARTLPCDGAVSAVASFFVNLAQSQIRDPEGAVRLEPHASDLAFSTLNLVTPTTARADLPGATRREQAIAYMRANLIDPSVDATSIAEGIHISRRSLYREFQGTGDSVIGVLRELRVEQAKRLLLGSPNRPVSSIAHDTGFSSVAHFYRVFRASTSMTPGEYRAQGLPRGL</sequence>
<evidence type="ECO:0000313" key="6">
    <source>
        <dbReference type="Proteomes" id="UP000576792"/>
    </source>
</evidence>
<dbReference type="Pfam" id="PF14525">
    <property type="entry name" value="AraC_binding_2"/>
    <property type="match status" value="1"/>
</dbReference>
<dbReference type="PROSITE" id="PS00041">
    <property type="entry name" value="HTH_ARAC_FAMILY_1"/>
    <property type="match status" value="1"/>
</dbReference>
<dbReference type="PROSITE" id="PS01124">
    <property type="entry name" value="HTH_ARAC_FAMILY_2"/>
    <property type="match status" value="1"/>
</dbReference>
<dbReference type="PANTHER" id="PTHR46796">
    <property type="entry name" value="HTH-TYPE TRANSCRIPTIONAL ACTIVATOR RHAS-RELATED"/>
    <property type="match status" value="1"/>
</dbReference>
<keyword evidence="3" id="KW-0804">Transcription</keyword>
<keyword evidence="1" id="KW-0805">Transcription regulation</keyword>
<dbReference type="Proteomes" id="UP000576792">
    <property type="component" value="Unassembled WGS sequence"/>
</dbReference>
<keyword evidence="2 5" id="KW-0238">DNA-binding</keyword>
<dbReference type="PRINTS" id="PR00032">
    <property type="entry name" value="HTHARAC"/>
</dbReference>
<dbReference type="EMBL" id="JAATJN010000001">
    <property type="protein sequence ID" value="NJC56052.1"/>
    <property type="molecule type" value="Genomic_DNA"/>
</dbReference>
<organism evidence="5 6">
    <name type="scientific">Brevibacterium marinum</name>
    <dbReference type="NCBI Taxonomy" id="418643"/>
    <lineage>
        <taxon>Bacteria</taxon>
        <taxon>Bacillati</taxon>
        <taxon>Actinomycetota</taxon>
        <taxon>Actinomycetes</taxon>
        <taxon>Micrococcales</taxon>
        <taxon>Brevibacteriaceae</taxon>
        <taxon>Brevibacterium</taxon>
    </lineage>
</organism>
<dbReference type="InterPro" id="IPR018062">
    <property type="entry name" value="HTH_AraC-typ_CS"/>
</dbReference>
<dbReference type="GO" id="GO:0043565">
    <property type="term" value="F:sequence-specific DNA binding"/>
    <property type="evidence" value="ECO:0007669"/>
    <property type="project" value="InterPro"/>
</dbReference>
<evidence type="ECO:0000256" key="2">
    <source>
        <dbReference type="ARBA" id="ARBA00023125"/>
    </source>
</evidence>
<dbReference type="Pfam" id="PF12833">
    <property type="entry name" value="HTH_18"/>
    <property type="match status" value="1"/>
</dbReference>
<gene>
    <name evidence="5" type="ORF">BKA07_001087</name>
</gene>
<dbReference type="PANTHER" id="PTHR46796:SF6">
    <property type="entry name" value="ARAC SUBFAMILY"/>
    <property type="match status" value="1"/>
</dbReference>
<dbReference type="SMART" id="SM00342">
    <property type="entry name" value="HTH_ARAC"/>
    <property type="match status" value="1"/>
</dbReference>
<accession>A0A846S3E4</accession>
<dbReference type="SUPFAM" id="SSF46689">
    <property type="entry name" value="Homeodomain-like"/>
    <property type="match status" value="1"/>
</dbReference>
<dbReference type="GO" id="GO:0003700">
    <property type="term" value="F:DNA-binding transcription factor activity"/>
    <property type="evidence" value="ECO:0007669"/>
    <property type="project" value="InterPro"/>
</dbReference>
<dbReference type="InterPro" id="IPR020449">
    <property type="entry name" value="Tscrpt_reg_AraC-type_HTH"/>
</dbReference>
<protein>
    <submittedName>
        <fullName evidence="5">AraC-like DNA-binding protein</fullName>
    </submittedName>
</protein>
<dbReference type="InterPro" id="IPR035418">
    <property type="entry name" value="AraC-bd_2"/>
</dbReference>
<keyword evidence="6" id="KW-1185">Reference proteome</keyword>
<evidence type="ECO:0000259" key="4">
    <source>
        <dbReference type="PROSITE" id="PS01124"/>
    </source>
</evidence>
<dbReference type="InterPro" id="IPR018060">
    <property type="entry name" value="HTH_AraC"/>
</dbReference>
<evidence type="ECO:0000256" key="1">
    <source>
        <dbReference type="ARBA" id="ARBA00023015"/>
    </source>
</evidence>
<dbReference type="InterPro" id="IPR050204">
    <property type="entry name" value="AraC_XylS_family_regulators"/>
</dbReference>
<dbReference type="InterPro" id="IPR009057">
    <property type="entry name" value="Homeodomain-like_sf"/>
</dbReference>
<proteinExistence type="predicted"/>
<dbReference type="RefSeq" id="WP_167949986.1">
    <property type="nucleotide sequence ID" value="NZ_BAAAPQ010000026.1"/>
</dbReference>
<feature type="domain" description="HTH araC/xylS-type" evidence="4">
    <location>
        <begin position="222"/>
        <end position="321"/>
    </location>
</feature>
<reference evidence="5 6" key="1">
    <citation type="submission" date="2020-03" db="EMBL/GenBank/DDBJ databases">
        <title>Sequencing the genomes of 1000 actinobacteria strains.</title>
        <authorList>
            <person name="Klenk H.-P."/>
        </authorList>
    </citation>
    <scope>NUCLEOTIDE SEQUENCE [LARGE SCALE GENOMIC DNA]</scope>
    <source>
        <strain evidence="5 6">DSM 18964</strain>
    </source>
</reference>
<dbReference type="AlphaFoldDB" id="A0A846S3E4"/>
<evidence type="ECO:0000256" key="3">
    <source>
        <dbReference type="ARBA" id="ARBA00023163"/>
    </source>
</evidence>
<evidence type="ECO:0000313" key="5">
    <source>
        <dbReference type="EMBL" id="NJC56052.1"/>
    </source>
</evidence>
<name>A0A846S3E4_9MICO</name>
<dbReference type="Gene3D" id="1.10.10.60">
    <property type="entry name" value="Homeodomain-like"/>
    <property type="match status" value="1"/>
</dbReference>
<comment type="caution">
    <text evidence="5">The sequence shown here is derived from an EMBL/GenBank/DDBJ whole genome shotgun (WGS) entry which is preliminary data.</text>
</comment>